<feature type="non-terminal residue" evidence="1">
    <location>
        <position position="1"/>
    </location>
</feature>
<organism evidence="1 2">
    <name type="scientific">Rotaria socialis</name>
    <dbReference type="NCBI Taxonomy" id="392032"/>
    <lineage>
        <taxon>Eukaryota</taxon>
        <taxon>Metazoa</taxon>
        <taxon>Spiralia</taxon>
        <taxon>Gnathifera</taxon>
        <taxon>Rotifera</taxon>
        <taxon>Eurotatoria</taxon>
        <taxon>Bdelloidea</taxon>
        <taxon>Philodinida</taxon>
        <taxon>Philodinidae</taxon>
        <taxon>Rotaria</taxon>
    </lineage>
</organism>
<name>A0A819X819_9BILA</name>
<accession>A0A819X819</accession>
<comment type="caution">
    <text evidence="1">The sequence shown here is derived from an EMBL/GenBank/DDBJ whole genome shotgun (WGS) entry which is preliminary data.</text>
</comment>
<dbReference type="Proteomes" id="UP000663873">
    <property type="component" value="Unassembled WGS sequence"/>
</dbReference>
<gene>
    <name evidence="1" type="ORF">UJA718_LOCUS2629</name>
</gene>
<reference evidence="1" key="1">
    <citation type="submission" date="2021-02" db="EMBL/GenBank/DDBJ databases">
        <authorList>
            <person name="Nowell W R."/>
        </authorList>
    </citation>
    <scope>NUCLEOTIDE SEQUENCE</scope>
</reference>
<keyword evidence="2" id="KW-1185">Reference proteome</keyword>
<sequence length="67" mass="7803">TYNRNIMERTQISSSIFNPTPFAVIADEYLDQLVRASPLLFLPTMMPINMNLLFFRAERFNSKQSTT</sequence>
<proteinExistence type="predicted"/>
<protein>
    <submittedName>
        <fullName evidence="1">Uncharacterized protein</fullName>
    </submittedName>
</protein>
<dbReference type="EMBL" id="CAJOBP010000183">
    <property type="protein sequence ID" value="CAF4136868.1"/>
    <property type="molecule type" value="Genomic_DNA"/>
</dbReference>
<dbReference type="AlphaFoldDB" id="A0A819X819"/>
<evidence type="ECO:0000313" key="1">
    <source>
        <dbReference type="EMBL" id="CAF4136868.1"/>
    </source>
</evidence>
<evidence type="ECO:0000313" key="2">
    <source>
        <dbReference type="Proteomes" id="UP000663873"/>
    </source>
</evidence>